<feature type="compositionally biased region" description="Basic and acidic residues" evidence="1">
    <location>
        <begin position="13"/>
        <end position="31"/>
    </location>
</feature>
<reference evidence="2 3" key="1">
    <citation type="journal article" date="2021" name="Elife">
        <title>Chloroplast acquisition without the gene transfer in kleptoplastic sea slugs, Plakobranchus ocellatus.</title>
        <authorList>
            <person name="Maeda T."/>
            <person name="Takahashi S."/>
            <person name="Yoshida T."/>
            <person name="Shimamura S."/>
            <person name="Takaki Y."/>
            <person name="Nagai Y."/>
            <person name="Toyoda A."/>
            <person name="Suzuki Y."/>
            <person name="Arimoto A."/>
            <person name="Ishii H."/>
            <person name="Satoh N."/>
            <person name="Nishiyama T."/>
            <person name="Hasebe M."/>
            <person name="Maruyama T."/>
            <person name="Minagawa J."/>
            <person name="Obokata J."/>
            <person name="Shigenobu S."/>
        </authorList>
    </citation>
    <scope>NUCLEOTIDE SEQUENCE [LARGE SCALE GENOMIC DNA]</scope>
</reference>
<organism evidence="2 3">
    <name type="scientific">Elysia marginata</name>
    <dbReference type="NCBI Taxonomy" id="1093978"/>
    <lineage>
        <taxon>Eukaryota</taxon>
        <taxon>Metazoa</taxon>
        <taxon>Spiralia</taxon>
        <taxon>Lophotrochozoa</taxon>
        <taxon>Mollusca</taxon>
        <taxon>Gastropoda</taxon>
        <taxon>Heterobranchia</taxon>
        <taxon>Euthyneura</taxon>
        <taxon>Panpulmonata</taxon>
        <taxon>Sacoglossa</taxon>
        <taxon>Placobranchoidea</taxon>
        <taxon>Plakobranchidae</taxon>
        <taxon>Elysia</taxon>
    </lineage>
</organism>
<evidence type="ECO:0000256" key="1">
    <source>
        <dbReference type="SAM" id="MobiDB-lite"/>
    </source>
</evidence>
<evidence type="ECO:0000313" key="3">
    <source>
        <dbReference type="Proteomes" id="UP000762676"/>
    </source>
</evidence>
<gene>
    <name evidence="2" type="ORF">ElyMa_003341100</name>
</gene>
<name>A0AAV4JIG3_9GAST</name>
<protein>
    <submittedName>
        <fullName evidence="2">Uncharacterized protein</fullName>
    </submittedName>
</protein>
<keyword evidence="3" id="KW-1185">Reference proteome</keyword>
<dbReference type="AlphaFoldDB" id="A0AAV4JIG3"/>
<proteinExistence type="predicted"/>
<sequence length="206" mass="23889">MQSYGFDKTSIVIRHDGIGKERGDDSDKDLDYLPSEENDSLSDGGLSDRDINYRIDNVSSEIFSPTKEKLREEPNQCPKILHPSEFVVEGESREEIEDPEQEKTQPCQERQTRKRKRYHGMEYTSESRKLFKNNRVKETCDVEVCKKRGLSCHRFVQKLRSGINACFYQSGQLADQRQWILSYVDVQTPKSTKDTSRKGKEISPTL</sequence>
<feature type="region of interest" description="Disordered" evidence="1">
    <location>
        <begin position="1"/>
        <end position="51"/>
    </location>
</feature>
<evidence type="ECO:0000313" key="2">
    <source>
        <dbReference type="EMBL" id="GFS21530.1"/>
    </source>
</evidence>
<accession>A0AAV4JIG3</accession>
<dbReference type="EMBL" id="BMAT01006883">
    <property type="protein sequence ID" value="GFS21530.1"/>
    <property type="molecule type" value="Genomic_DNA"/>
</dbReference>
<comment type="caution">
    <text evidence="2">The sequence shown here is derived from an EMBL/GenBank/DDBJ whole genome shotgun (WGS) entry which is preliminary data.</text>
</comment>
<dbReference type="Proteomes" id="UP000762676">
    <property type="component" value="Unassembled WGS sequence"/>
</dbReference>
<feature type="region of interest" description="Disordered" evidence="1">
    <location>
        <begin position="89"/>
        <end position="116"/>
    </location>
</feature>